<evidence type="ECO:0000313" key="1">
    <source>
        <dbReference type="EMBL" id="WBF77801.1"/>
    </source>
</evidence>
<proteinExistence type="predicted"/>
<sequence>MKKIIAGIILCFGLVGCQSKEICGPTEEVKIEKLIEKPDLELMKKEGPKLVMEKRSAKTTVADVLSHNNLRAARIERRAEGLQTYVCNIFKENPPEFCK</sequence>
<dbReference type="PROSITE" id="PS51257">
    <property type="entry name" value="PROKAR_LIPOPROTEIN"/>
    <property type="match status" value="1"/>
</dbReference>
<protein>
    <submittedName>
        <fullName evidence="1">Uncharacterized protein</fullName>
    </submittedName>
</protein>
<accession>A0AAF0AQ31</accession>
<dbReference type="EMBL" id="OP778609">
    <property type="protein sequence ID" value="WBF77801.1"/>
    <property type="molecule type" value="Genomic_DNA"/>
</dbReference>
<dbReference type="Proteomes" id="UP001223579">
    <property type="component" value="Segment"/>
</dbReference>
<reference evidence="1 2" key="1">
    <citation type="submission" date="2022-11" db="EMBL/GenBank/DDBJ databases">
        <authorList>
            <person name="Cortes-Martin A."/>
            <person name="Buttimer C.T.H."/>
            <person name="Hill C."/>
        </authorList>
    </citation>
    <scope>NUCLEOTIDE SEQUENCE [LARGE SCALE GENOMIC DNA]</scope>
</reference>
<keyword evidence="2" id="KW-1185">Reference proteome</keyword>
<organism evidence="1 2">
    <name type="scientific">Escherichia phage A73</name>
    <dbReference type="NCBI Taxonomy" id="3003819"/>
    <lineage>
        <taxon>Viruses</taxon>
        <taxon>Duplodnaviria</taxon>
        <taxon>Heunggongvirae</taxon>
        <taxon>Uroviricota</taxon>
        <taxon>Caudoviricetes</taxon>
        <taxon>Vequintavirinae</taxon>
        <taxon>Septuagintavirus</taxon>
        <taxon>Septuagintavirus A73</taxon>
    </lineage>
</organism>
<name>A0AAF0AQ31_9CAUD</name>
<gene>
    <name evidence="1" type="ORF">A73_153</name>
</gene>
<evidence type="ECO:0000313" key="2">
    <source>
        <dbReference type="Proteomes" id="UP001223579"/>
    </source>
</evidence>